<dbReference type="InterPro" id="IPR037682">
    <property type="entry name" value="TonB_C"/>
</dbReference>
<evidence type="ECO:0000313" key="4">
    <source>
        <dbReference type="Proteomes" id="UP000537204"/>
    </source>
</evidence>
<feature type="signal peptide" evidence="1">
    <location>
        <begin position="1"/>
        <end position="20"/>
    </location>
</feature>
<reference evidence="3 4" key="1">
    <citation type="submission" date="2020-08" db="EMBL/GenBank/DDBJ databases">
        <title>Genomic Encyclopedia of Type Strains, Phase IV (KMG-V): Genome sequencing to study the core and pangenomes of soil and plant-associated prokaryotes.</title>
        <authorList>
            <person name="Whitman W."/>
        </authorList>
    </citation>
    <scope>NUCLEOTIDE SEQUENCE [LARGE SCALE GENOMIC DNA]</scope>
    <source>
        <strain evidence="3 4">S3M1</strain>
    </source>
</reference>
<sequence>MFKFHFFLCALLCLFFTASAQRQNTYLLKNNGDYVTEKDSADYIRYVTEPIQGNPLYMVKEYYMDGTEKSEGFSRSIDRIVYDGRRTTFFPNGNIKEKAIFNKGFMIDTVMNYYPNGKLFTIKVYTRLLENAPLSDELNPPFEVITVKDSTGKDLTIHGNGEYIAYNDDFNEILERGQLINGQHEGIWTGKTKETLSTYTEIYKGGKLISGETIDAQNNSYKYTQTYVNPGYRGGIDKFYRYLSHMKYPRSCYKARIQGVALIRFTVQTNGTLGDVKVLNQIHPDMAAAAIRVLEESPPWEAGLLRGKKVKVSYNLPLTFSFR</sequence>
<evidence type="ECO:0000313" key="3">
    <source>
        <dbReference type="EMBL" id="MBB5638515.1"/>
    </source>
</evidence>
<dbReference type="Gene3D" id="3.90.930.1">
    <property type="match status" value="1"/>
</dbReference>
<name>A0A7W9E292_9SPHI</name>
<comment type="caution">
    <text evidence="3">The sequence shown here is derived from an EMBL/GenBank/DDBJ whole genome shotgun (WGS) entry which is preliminary data.</text>
</comment>
<dbReference type="SUPFAM" id="SSF74653">
    <property type="entry name" value="TolA/TonB C-terminal domain"/>
    <property type="match status" value="1"/>
</dbReference>
<dbReference type="Gene3D" id="3.30.1150.10">
    <property type="match status" value="1"/>
</dbReference>
<dbReference type="PANTHER" id="PTHR33446">
    <property type="entry name" value="PROTEIN TONB-RELATED"/>
    <property type="match status" value="1"/>
</dbReference>
<dbReference type="EMBL" id="JACHCE010000009">
    <property type="protein sequence ID" value="MBB5638515.1"/>
    <property type="molecule type" value="Genomic_DNA"/>
</dbReference>
<dbReference type="Pfam" id="PF03544">
    <property type="entry name" value="TonB_C"/>
    <property type="match status" value="1"/>
</dbReference>
<dbReference type="GO" id="GO:0055085">
    <property type="term" value="P:transmembrane transport"/>
    <property type="evidence" value="ECO:0007669"/>
    <property type="project" value="InterPro"/>
</dbReference>
<proteinExistence type="predicted"/>
<protein>
    <submittedName>
        <fullName evidence="3">TonB family protein</fullName>
    </submittedName>
</protein>
<feature type="domain" description="TonB C-terminal" evidence="2">
    <location>
        <begin position="233"/>
        <end position="323"/>
    </location>
</feature>
<gene>
    <name evidence="3" type="ORF">HDE68_004447</name>
</gene>
<dbReference type="PANTHER" id="PTHR33446:SF2">
    <property type="entry name" value="PROTEIN TONB"/>
    <property type="match status" value="1"/>
</dbReference>
<dbReference type="RefSeq" id="WP_183884337.1">
    <property type="nucleotide sequence ID" value="NZ_JACHCE010000009.1"/>
</dbReference>
<dbReference type="InterPro" id="IPR051045">
    <property type="entry name" value="TonB-dependent_transducer"/>
</dbReference>
<evidence type="ECO:0000256" key="1">
    <source>
        <dbReference type="SAM" id="SignalP"/>
    </source>
</evidence>
<dbReference type="PROSITE" id="PS52015">
    <property type="entry name" value="TONB_CTD"/>
    <property type="match status" value="1"/>
</dbReference>
<organism evidence="3 4">
    <name type="scientific">Pedobacter cryoconitis</name>
    <dbReference type="NCBI Taxonomy" id="188932"/>
    <lineage>
        <taxon>Bacteria</taxon>
        <taxon>Pseudomonadati</taxon>
        <taxon>Bacteroidota</taxon>
        <taxon>Sphingobacteriia</taxon>
        <taxon>Sphingobacteriales</taxon>
        <taxon>Sphingobacteriaceae</taxon>
        <taxon>Pedobacter</taxon>
    </lineage>
</organism>
<dbReference type="Proteomes" id="UP000537204">
    <property type="component" value="Unassembled WGS sequence"/>
</dbReference>
<dbReference type="GO" id="GO:0031992">
    <property type="term" value="F:energy transducer activity"/>
    <property type="evidence" value="ECO:0007669"/>
    <property type="project" value="TreeGrafter"/>
</dbReference>
<dbReference type="SUPFAM" id="SSF82185">
    <property type="entry name" value="Histone H3 K4-specific methyltransferase SET7/9 N-terminal domain"/>
    <property type="match status" value="1"/>
</dbReference>
<feature type="chain" id="PRO_5030914570" evidence="1">
    <location>
        <begin position="21"/>
        <end position="323"/>
    </location>
</feature>
<accession>A0A7W9E292</accession>
<keyword evidence="1" id="KW-0732">Signal</keyword>
<dbReference type="AlphaFoldDB" id="A0A7W9E292"/>
<evidence type="ECO:0000259" key="2">
    <source>
        <dbReference type="PROSITE" id="PS52015"/>
    </source>
</evidence>
<dbReference type="GO" id="GO:0098797">
    <property type="term" value="C:plasma membrane protein complex"/>
    <property type="evidence" value="ECO:0007669"/>
    <property type="project" value="TreeGrafter"/>
</dbReference>